<reference evidence="2" key="3">
    <citation type="submission" date="2025-09" db="UniProtKB">
        <authorList>
            <consortium name="Ensembl"/>
        </authorList>
    </citation>
    <scope>IDENTIFICATION</scope>
</reference>
<dbReference type="PANTHER" id="PTHR18949">
    <property type="entry name" value="CALDESMON"/>
    <property type="match status" value="1"/>
</dbReference>
<reference evidence="2" key="2">
    <citation type="submission" date="2025-08" db="UniProtKB">
        <authorList>
            <consortium name="Ensembl"/>
        </authorList>
    </citation>
    <scope>IDENTIFICATION</scope>
</reference>
<sequence>MQTQPGWDLNPWHSGSVASLLTAVPHEILLLWIWCPRVTFCWCTNQNHQTGYDDEFKPSLQSALDEDEGFSDWTQRLEQHRQKRLEDVQQDEDELLMSSRRPWGTQEGEEQHQRMEMSRRISQRAEVDGDNSVKKMQPPVPISKIDDRKDQYTHAVEVSPPHPRKCSKKKILGNRCEWSADLRAAKKRVAQFRCVALSVSAQH</sequence>
<dbReference type="Proteomes" id="UP000694620">
    <property type="component" value="Chromosome 2"/>
</dbReference>
<organism evidence="2 3">
    <name type="scientific">Erpetoichthys calabaricus</name>
    <name type="common">Rope fish</name>
    <name type="synonym">Calamoichthys calabaricus</name>
    <dbReference type="NCBI Taxonomy" id="27687"/>
    <lineage>
        <taxon>Eukaryota</taxon>
        <taxon>Metazoa</taxon>
        <taxon>Chordata</taxon>
        <taxon>Craniata</taxon>
        <taxon>Vertebrata</taxon>
        <taxon>Euteleostomi</taxon>
        <taxon>Actinopterygii</taxon>
        <taxon>Polypteriformes</taxon>
        <taxon>Polypteridae</taxon>
        <taxon>Erpetoichthys</taxon>
    </lineage>
</organism>
<keyword evidence="3" id="KW-1185">Reference proteome</keyword>
<dbReference type="GeneTree" id="ENSGT00940000153901"/>
<dbReference type="AlphaFoldDB" id="A0A8C4RDF4"/>
<evidence type="ECO:0000313" key="2">
    <source>
        <dbReference type="Ensembl" id="ENSECRP00000000951.1"/>
    </source>
</evidence>
<reference evidence="2" key="1">
    <citation type="submission" date="2021-06" db="EMBL/GenBank/DDBJ databases">
        <authorList>
            <consortium name="Wellcome Sanger Institute Data Sharing"/>
        </authorList>
    </citation>
    <scope>NUCLEOTIDE SEQUENCE [LARGE SCALE GENOMIC DNA]</scope>
</reference>
<dbReference type="Ensembl" id="ENSECRT00000000972.1">
    <property type="protein sequence ID" value="ENSECRP00000000951.1"/>
    <property type="gene ID" value="ENSECRG00000000643.1"/>
</dbReference>
<evidence type="ECO:0000256" key="1">
    <source>
        <dbReference type="SAM" id="MobiDB-lite"/>
    </source>
</evidence>
<protein>
    <submittedName>
        <fullName evidence="2">Uncharacterized protein</fullName>
    </submittedName>
</protein>
<name>A0A8C4RDF4_ERPCA</name>
<dbReference type="PANTHER" id="PTHR18949:SF1">
    <property type="entry name" value="LYMPHOCYTE-SPECIFIC PROTEIN 1"/>
    <property type="match status" value="1"/>
</dbReference>
<feature type="compositionally biased region" description="Basic and acidic residues" evidence="1">
    <location>
        <begin position="109"/>
        <end position="133"/>
    </location>
</feature>
<proteinExistence type="predicted"/>
<feature type="region of interest" description="Disordered" evidence="1">
    <location>
        <begin position="101"/>
        <end position="144"/>
    </location>
</feature>
<evidence type="ECO:0000313" key="3">
    <source>
        <dbReference type="Proteomes" id="UP000694620"/>
    </source>
</evidence>
<accession>A0A8C4RDF4</accession>